<dbReference type="EMBL" id="JAFJMO010000003">
    <property type="protein sequence ID" value="KAJ8283119.1"/>
    <property type="molecule type" value="Genomic_DNA"/>
</dbReference>
<dbReference type="CDD" id="cd00096">
    <property type="entry name" value="Ig"/>
    <property type="match status" value="2"/>
</dbReference>
<feature type="region of interest" description="Disordered" evidence="5">
    <location>
        <begin position="210"/>
        <end position="232"/>
    </location>
</feature>
<dbReference type="InterPro" id="IPR036179">
    <property type="entry name" value="Ig-like_dom_sf"/>
</dbReference>
<dbReference type="Proteomes" id="UP001152803">
    <property type="component" value="Unassembled WGS sequence"/>
</dbReference>
<evidence type="ECO:0000313" key="7">
    <source>
        <dbReference type="EMBL" id="KAJ8283119.1"/>
    </source>
</evidence>
<dbReference type="Gene3D" id="2.60.40.10">
    <property type="entry name" value="Immunoglobulins"/>
    <property type="match status" value="3"/>
</dbReference>
<protein>
    <recommendedName>
        <fullName evidence="9">Ig-like domain-containing protein</fullName>
    </recommendedName>
</protein>
<gene>
    <name evidence="7" type="ORF">COCON_G00056380</name>
</gene>
<accession>A0A9Q1DX04</accession>
<dbReference type="PANTHER" id="PTHR12080:SF134">
    <property type="entry name" value="CD48 ANTIGEN"/>
    <property type="match status" value="1"/>
</dbReference>
<sequence length="461" mass="51297">MEDILWRWNGNKVVEFYQKGVRDYGEFKGRTILDVTTGALTLTHLRESDSGEYEGDLLVKGELTYHHQRVTVFDAVDKPTVTCQVNRTSVTLLCSGDDRPATQYRWEGPAIEPQPGPQLKIEAAETSDSVYTCVLNNPVSESRTELPVKSCFPAPVIVLLLLTIIIIIVGFIYYKKCYKRGVEDRVKPHGDMMRPAQAHDEHQKAALAEQHRGADGRAALSQEESQTDAVDKPTVTCQVNRTSVTLLCSGDDRPATQYRWEGPAIEPQPGPQLKIEAAETSDSVYTCVLNNPVSESRAELPVKSCFPAPGVEDRVEPHGDMMRPAQAHDEHQKAALAEQHRGADGRAALSQEESQTGGVEDRVKPHGADGMSCTFTGGESHRKRTQEEEEAQGLLMRLEIMRRTPLMLRTISSPPELLLPQVPPALLHLLSAQQHIQPRSLSPLRKRRRRKAPLGSQSQWT</sequence>
<evidence type="ECO:0000256" key="3">
    <source>
        <dbReference type="ARBA" id="ARBA00023136"/>
    </source>
</evidence>
<dbReference type="OrthoDB" id="9427418at2759"/>
<dbReference type="GO" id="GO:0016020">
    <property type="term" value="C:membrane"/>
    <property type="evidence" value="ECO:0007669"/>
    <property type="project" value="UniProtKB-SubCell"/>
</dbReference>
<evidence type="ECO:0008006" key="9">
    <source>
        <dbReference type="Google" id="ProtNLM"/>
    </source>
</evidence>
<keyword evidence="6" id="KW-0812">Transmembrane</keyword>
<keyword evidence="3 6" id="KW-0472">Membrane</keyword>
<evidence type="ECO:0000256" key="2">
    <source>
        <dbReference type="ARBA" id="ARBA00022729"/>
    </source>
</evidence>
<comment type="caution">
    <text evidence="7">The sequence shown here is derived from an EMBL/GenBank/DDBJ whole genome shotgun (WGS) entry which is preliminary data.</text>
</comment>
<reference evidence="7" key="1">
    <citation type="journal article" date="2023" name="Science">
        <title>Genome structures resolve the early diversification of teleost fishes.</title>
        <authorList>
            <person name="Parey E."/>
            <person name="Louis A."/>
            <person name="Montfort J."/>
            <person name="Bouchez O."/>
            <person name="Roques C."/>
            <person name="Iampietro C."/>
            <person name="Lluch J."/>
            <person name="Castinel A."/>
            <person name="Donnadieu C."/>
            <person name="Desvignes T."/>
            <person name="Floi Bucao C."/>
            <person name="Jouanno E."/>
            <person name="Wen M."/>
            <person name="Mejri S."/>
            <person name="Dirks R."/>
            <person name="Jansen H."/>
            <person name="Henkel C."/>
            <person name="Chen W.J."/>
            <person name="Zahm M."/>
            <person name="Cabau C."/>
            <person name="Klopp C."/>
            <person name="Thompson A.W."/>
            <person name="Robinson-Rechavi M."/>
            <person name="Braasch I."/>
            <person name="Lecointre G."/>
            <person name="Bobe J."/>
            <person name="Postlethwait J.H."/>
            <person name="Berthelot C."/>
            <person name="Roest Crollius H."/>
            <person name="Guiguen Y."/>
        </authorList>
    </citation>
    <scope>NUCLEOTIDE SEQUENCE</scope>
    <source>
        <strain evidence="7">Concon-B</strain>
    </source>
</reference>
<feature type="compositionally biased region" description="Basic and acidic residues" evidence="5">
    <location>
        <begin position="324"/>
        <end position="344"/>
    </location>
</feature>
<dbReference type="AlphaFoldDB" id="A0A9Q1DX04"/>
<evidence type="ECO:0000256" key="1">
    <source>
        <dbReference type="ARBA" id="ARBA00004370"/>
    </source>
</evidence>
<dbReference type="InterPro" id="IPR015631">
    <property type="entry name" value="CD2/SLAM_rcpt"/>
</dbReference>
<keyword evidence="2" id="KW-0732">Signal</keyword>
<proteinExistence type="predicted"/>
<name>A0A9Q1DX04_CONCO</name>
<dbReference type="InterPro" id="IPR013783">
    <property type="entry name" value="Ig-like_fold"/>
</dbReference>
<evidence type="ECO:0000313" key="8">
    <source>
        <dbReference type="Proteomes" id="UP001152803"/>
    </source>
</evidence>
<organism evidence="7 8">
    <name type="scientific">Conger conger</name>
    <name type="common">Conger eel</name>
    <name type="synonym">Muraena conger</name>
    <dbReference type="NCBI Taxonomy" id="82655"/>
    <lineage>
        <taxon>Eukaryota</taxon>
        <taxon>Metazoa</taxon>
        <taxon>Chordata</taxon>
        <taxon>Craniata</taxon>
        <taxon>Vertebrata</taxon>
        <taxon>Euteleostomi</taxon>
        <taxon>Actinopterygii</taxon>
        <taxon>Neopterygii</taxon>
        <taxon>Teleostei</taxon>
        <taxon>Anguilliformes</taxon>
        <taxon>Congridae</taxon>
        <taxon>Conger</taxon>
    </lineage>
</organism>
<evidence type="ECO:0000256" key="5">
    <source>
        <dbReference type="SAM" id="MobiDB-lite"/>
    </source>
</evidence>
<evidence type="ECO:0000256" key="6">
    <source>
        <dbReference type="SAM" id="Phobius"/>
    </source>
</evidence>
<keyword evidence="4" id="KW-0325">Glycoprotein</keyword>
<evidence type="ECO:0000256" key="4">
    <source>
        <dbReference type="ARBA" id="ARBA00023180"/>
    </source>
</evidence>
<dbReference type="PANTHER" id="PTHR12080">
    <property type="entry name" value="SIGNALING LYMPHOCYTIC ACTIVATION MOLECULE"/>
    <property type="match status" value="1"/>
</dbReference>
<comment type="subcellular location">
    <subcellularLocation>
        <location evidence="1">Membrane</location>
    </subcellularLocation>
</comment>
<feature type="region of interest" description="Disordered" evidence="5">
    <location>
        <begin position="438"/>
        <end position="461"/>
    </location>
</feature>
<feature type="transmembrane region" description="Helical" evidence="6">
    <location>
        <begin position="152"/>
        <end position="174"/>
    </location>
</feature>
<dbReference type="SUPFAM" id="SSF48726">
    <property type="entry name" value="Immunoglobulin"/>
    <property type="match status" value="3"/>
</dbReference>
<keyword evidence="6" id="KW-1133">Transmembrane helix</keyword>
<feature type="region of interest" description="Disordered" evidence="5">
    <location>
        <begin position="324"/>
        <end position="390"/>
    </location>
</feature>
<keyword evidence="8" id="KW-1185">Reference proteome</keyword>